<feature type="non-terminal residue" evidence="1">
    <location>
        <position position="1"/>
    </location>
</feature>
<accession>A0A382S1I3</accession>
<dbReference type="EMBL" id="UINC01125710">
    <property type="protein sequence ID" value="SVD03723.1"/>
    <property type="molecule type" value="Genomic_DNA"/>
</dbReference>
<feature type="non-terminal residue" evidence="1">
    <location>
        <position position="31"/>
    </location>
</feature>
<dbReference type="AlphaFoldDB" id="A0A382S1I3"/>
<organism evidence="1">
    <name type="scientific">marine metagenome</name>
    <dbReference type="NCBI Taxonomy" id="408172"/>
    <lineage>
        <taxon>unclassified sequences</taxon>
        <taxon>metagenomes</taxon>
        <taxon>ecological metagenomes</taxon>
    </lineage>
</organism>
<evidence type="ECO:0000313" key="1">
    <source>
        <dbReference type="EMBL" id="SVD03723.1"/>
    </source>
</evidence>
<name>A0A382S1I3_9ZZZZ</name>
<proteinExistence type="predicted"/>
<reference evidence="1" key="1">
    <citation type="submission" date="2018-05" db="EMBL/GenBank/DDBJ databases">
        <authorList>
            <person name="Lanie J.A."/>
            <person name="Ng W.-L."/>
            <person name="Kazmierczak K.M."/>
            <person name="Andrzejewski T.M."/>
            <person name="Davidsen T.M."/>
            <person name="Wayne K.J."/>
            <person name="Tettelin H."/>
            <person name="Glass J.I."/>
            <person name="Rusch D."/>
            <person name="Podicherti R."/>
            <person name="Tsui H.-C.T."/>
            <person name="Winkler M.E."/>
        </authorList>
    </citation>
    <scope>NUCLEOTIDE SEQUENCE</scope>
</reference>
<sequence length="31" mass="3511">PPAPASRRQCSTRLSYTPMMRLNDTSPLCLF</sequence>
<gene>
    <name evidence="1" type="ORF">METZ01_LOCUS356577</name>
</gene>
<protein>
    <submittedName>
        <fullName evidence="1">Uncharacterized protein</fullName>
    </submittedName>
</protein>